<keyword evidence="2" id="KW-1185">Reference proteome</keyword>
<dbReference type="EMBL" id="CP002160">
    <property type="protein sequence ID" value="ADL52266.1"/>
    <property type="molecule type" value="Genomic_DNA"/>
</dbReference>
<protein>
    <recommendedName>
        <fullName evidence="3">ATP-grasp domain-containing protein</fullName>
    </recommendedName>
</protein>
<reference evidence="1 2" key="1">
    <citation type="submission" date="2010-08" db="EMBL/GenBank/DDBJ databases">
        <title>Complete sequence of Clostridium cellulovorans 743B.</title>
        <authorList>
            <consortium name="US DOE Joint Genome Institute"/>
            <person name="Lucas S."/>
            <person name="Copeland A."/>
            <person name="Lapidus A."/>
            <person name="Cheng J.-F."/>
            <person name="Bruce D."/>
            <person name="Goodwin L."/>
            <person name="Pitluck S."/>
            <person name="Chertkov O."/>
            <person name="Detter J.C."/>
            <person name="Han C."/>
            <person name="Tapia R."/>
            <person name="Land M."/>
            <person name="Hauser L."/>
            <person name="Chang Y.-J."/>
            <person name="Jeffries C."/>
            <person name="Kyrpides N."/>
            <person name="Ivanova N."/>
            <person name="Mikhailova N."/>
            <person name="Hemme C.L."/>
            <person name="Woyke T."/>
        </authorList>
    </citation>
    <scope>NUCLEOTIDE SEQUENCE [LARGE SCALE GENOMIC DNA]</scope>
    <source>
        <strain evidence="2">ATCC 35296 / DSM 3052 / OCM 3 / 743B</strain>
    </source>
</reference>
<evidence type="ECO:0008006" key="3">
    <source>
        <dbReference type="Google" id="ProtNLM"/>
    </source>
</evidence>
<name>D9SQR0_CLOC7</name>
<dbReference type="KEGG" id="ccb:Clocel_2554"/>
<gene>
    <name evidence="1" type="ordered locus">Clocel_2554</name>
</gene>
<dbReference type="RefSeq" id="WP_010075526.1">
    <property type="nucleotide sequence ID" value="NC_014393.1"/>
</dbReference>
<dbReference type="STRING" id="573061.Clocel_2554"/>
<accession>D9SQR0</accession>
<evidence type="ECO:0000313" key="2">
    <source>
        <dbReference type="Proteomes" id="UP000002730"/>
    </source>
</evidence>
<dbReference type="Proteomes" id="UP000002730">
    <property type="component" value="Chromosome"/>
</dbReference>
<sequence>MYIKYFSNSLKNEVFFSKQMLSKFQVIPRKVILNIGIWRREVEVKFKDDLEFNTIGISKYMIKDFTLLDSVEYEIRMEGRNLHIGPVIAYLVETKKENISSKDFQRMQNYYINYKDIKGILYFCAADQINIENRTIGGYYYDNSGENDQGQWKEAIFPYPGVMIKKRYMPPKVNEDIIDKLGDKIFNSFFFTKWDMWELLSPYENVRESLPYTEKLSNIQALDRMIEKFDTIYLKQVRGYQSKGILKVEKSQGGYSFIDILEGPTTISNPQEVDKFINELNEEKAYIMQQGIKLKKYHDRMFDLRVILQKDKSMEWSLTGIIARFGKKGSIATKISGGGFALTGYEALKRVFKMNEKEAFLKQEEIAHICIEACKKLEGVGNYGDVGIDVMVDENRKVWILEINKTHDHRFPLYSIEDTEMYHKVVSKPLEYAKALAGF</sequence>
<dbReference type="InterPro" id="IPR026838">
    <property type="entry name" value="YheC/D"/>
</dbReference>
<dbReference type="Pfam" id="PF14398">
    <property type="entry name" value="ATPgrasp_YheCD"/>
    <property type="match status" value="1"/>
</dbReference>
<dbReference type="AlphaFoldDB" id="D9SQR0"/>
<evidence type="ECO:0000313" key="1">
    <source>
        <dbReference type="EMBL" id="ADL52266.1"/>
    </source>
</evidence>
<dbReference type="HOGENOM" id="CLU_044334_3_0_9"/>
<dbReference type="eggNOG" id="COG0189">
    <property type="taxonomic scope" value="Bacteria"/>
</dbReference>
<organism evidence="1 2">
    <name type="scientific">Clostridium cellulovorans (strain ATCC 35296 / DSM 3052 / OCM 3 / 743B)</name>
    <dbReference type="NCBI Taxonomy" id="573061"/>
    <lineage>
        <taxon>Bacteria</taxon>
        <taxon>Bacillati</taxon>
        <taxon>Bacillota</taxon>
        <taxon>Clostridia</taxon>
        <taxon>Eubacteriales</taxon>
        <taxon>Clostridiaceae</taxon>
        <taxon>Clostridium</taxon>
    </lineage>
</organism>
<dbReference type="SUPFAM" id="SSF56059">
    <property type="entry name" value="Glutathione synthetase ATP-binding domain-like"/>
    <property type="match status" value="1"/>
</dbReference>
<proteinExistence type="predicted"/>
<dbReference type="Gene3D" id="3.30.470.20">
    <property type="entry name" value="ATP-grasp fold, B domain"/>
    <property type="match status" value="1"/>
</dbReference>
<dbReference type="OrthoDB" id="1809801at2"/>